<evidence type="ECO:0000313" key="3">
    <source>
        <dbReference type="Proteomes" id="UP000284651"/>
    </source>
</evidence>
<dbReference type="Proteomes" id="UP000285288">
    <property type="component" value="Unassembled WGS sequence"/>
</dbReference>
<dbReference type="RefSeq" id="WP_003865955.1">
    <property type="nucleotide sequence ID" value="NZ_CABLCL010000112.1"/>
</dbReference>
<sequence>MDKVTISKEKMNYTIDLLVTMVTDEIAEETGKDRKEILTDFLCSKTGKALYDEKTKLWCNGPAYIAELYREELKKSGYQI</sequence>
<dbReference type="AlphaFoldDB" id="A0A413U9X3"/>
<evidence type="ECO:0008006" key="5">
    <source>
        <dbReference type="Google" id="ProtNLM"/>
    </source>
</evidence>
<proteinExistence type="predicted"/>
<protein>
    <recommendedName>
        <fullName evidence="5">DUF3791 domain-containing protein</fullName>
    </recommendedName>
</protein>
<dbReference type="EMBL" id="QSGD01000067">
    <property type="protein sequence ID" value="RHB00470.1"/>
    <property type="molecule type" value="Genomic_DNA"/>
</dbReference>
<accession>A0A413U9X3</accession>
<reference evidence="3 4" key="1">
    <citation type="submission" date="2018-08" db="EMBL/GenBank/DDBJ databases">
        <title>A genome reference for cultivated species of the human gut microbiota.</title>
        <authorList>
            <person name="Zou Y."/>
            <person name="Xue W."/>
            <person name="Luo G."/>
        </authorList>
    </citation>
    <scope>NUCLEOTIDE SEQUENCE [LARGE SCALE GENOMIC DNA]</scope>
    <source>
        <strain evidence="1 3">AF10-31</strain>
        <strain evidence="2 4">AM42-13AC</strain>
    </source>
</reference>
<evidence type="ECO:0000313" key="2">
    <source>
        <dbReference type="EMBL" id="RHB00470.1"/>
    </source>
</evidence>
<evidence type="ECO:0000313" key="1">
    <source>
        <dbReference type="EMBL" id="RGW75088.1"/>
    </source>
</evidence>
<name>A0A413U9X3_9FIRM</name>
<comment type="caution">
    <text evidence="2">The sequence shown here is derived from an EMBL/GenBank/DDBJ whole genome shotgun (WGS) entry which is preliminary data.</text>
</comment>
<gene>
    <name evidence="2" type="ORF">DW907_11250</name>
    <name evidence="1" type="ORF">DWV56_06490</name>
</gene>
<evidence type="ECO:0000313" key="4">
    <source>
        <dbReference type="Proteomes" id="UP000285288"/>
    </source>
</evidence>
<dbReference type="EMBL" id="QSAT01000017">
    <property type="protein sequence ID" value="RGW75088.1"/>
    <property type="molecule type" value="Genomic_DNA"/>
</dbReference>
<organism evidence="2 4">
    <name type="scientific">Holdemanella biformis</name>
    <dbReference type="NCBI Taxonomy" id="1735"/>
    <lineage>
        <taxon>Bacteria</taxon>
        <taxon>Bacillati</taxon>
        <taxon>Bacillota</taxon>
        <taxon>Erysipelotrichia</taxon>
        <taxon>Erysipelotrichales</taxon>
        <taxon>Erysipelotrichaceae</taxon>
        <taxon>Holdemanella</taxon>
    </lineage>
</organism>
<dbReference type="Proteomes" id="UP000284651">
    <property type="component" value="Unassembled WGS sequence"/>
</dbReference>